<comment type="caution">
    <text evidence="2">The sequence shown here is derived from an EMBL/GenBank/DDBJ whole genome shotgun (WGS) entry which is preliminary data.</text>
</comment>
<gene>
    <name evidence="2" type="ORF">APLA_LOCUS2145</name>
</gene>
<feature type="compositionally biased region" description="Polar residues" evidence="1">
    <location>
        <begin position="275"/>
        <end position="284"/>
    </location>
</feature>
<reference evidence="2 3" key="1">
    <citation type="submission" date="2020-04" db="EMBL/GenBank/DDBJ databases">
        <authorList>
            <person name="Wallbank WR R."/>
            <person name="Pardo Diaz C."/>
            <person name="Kozak K."/>
            <person name="Martin S."/>
            <person name="Jiggins C."/>
            <person name="Moest M."/>
            <person name="Warren A I."/>
            <person name="Byers J.R.P. K."/>
            <person name="Montejo-Kovacevich G."/>
            <person name="Yen C E."/>
        </authorList>
    </citation>
    <scope>NUCLEOTIDE SEQUENCE [LARGE SCALE GENOMIC DNA]</scope>
</reference>
<evidence type="ECO:0000313" key="3">
    <source>
        <dbReference type="Proteomes" id="UP000494106"/>
    </source>
</evidence>
<evidence type="ECO:0008006" key="4">
    <source>
        <dbReference type="Google" id="ProtNLM"/>
    </source>
</evidence>
<dbReference type="Proteomes" id="UP000494106">
    <property type="component" value="Unassembled WGS sequence"/>
</dbReference>
<proteinExistence type="predicted"/>
<dbReference type="EMBL" id="CADEBC010000159">
    <property type="protein sequence ID" value="CAB3224675.1"/>
    <property type="molecule type" value="Genomic_DNA"/>
</dbReference>
<organism evidence="2 3">
    <name type="scientific">Arctia plantaginis</name>
    <name type="common">Wood tiger moth</name>
    <name type="synonym">Phalaena plantaginis</name>
    <dbReference type="NCBI Taxonomy" id="874455"/>
    <lineage>
        <taxon>Eukaryota</taxon>
        <taxon>Metazoa</taxon>
        <taxon>Ecdysozoa</taxon>
        <taxon>Arthropoda</taxon>
        <taxon>Hexapoda</taxon>
        <taxon>Insecta</taxon>
        <taxon>Pterygota</taxon>
        <taxon>Neoptera</taxon>
        <taxon>Endopterygota</taxon>
        <taxon>Lepidoptera</taxon>
        <taxon>Glossata</taxon>
        <taxon>Ditrysia</taxon>
        <taxon>Noctuoidea</taxon>
        <taxon>Erebidae</taxon>
        <taxon>Arctiinae</taxon>
        <taxon>Arctia</taxon>
    </lineage>
</organism>
<keyword evidence="3" id="KW-1185">Reference proteome</keyword>
<sequence length="284" mass="33036">MSQIQLIPKEIQSIIPRYDGDDKLLNLFISKCEYVIKSFRGDNNPTQQAYLYHCVTSRLVGKAAILVSERGNIKTFEELKEVFVQHFGDPRSEACISIELDNLKIKHGESYIDFCHRIQNVKSSLISKNNQIFKPTFKPNFVPNINNNRFNQQPQGFRPNLHQPFKPNFNRPFNGPPQQFPRALNNYKQSGFFKPNPNQQFRFGINTNQQHKPHSTSHTDVTMRTVQNNMLNEQEADHEFGQDYDDTVIDEFNMEEDTQFTNEYSSEEIDANFQIEASPTPQPK</sequence>
<dbReference type="AlphaFoldDB" id="A0A8S0YYG2"/>
<dbReference type="OrthoDB" id="7488542at2759"/>
<accession>A0A8S0YYG2</accession>
<name>A0A8S0YYG2_ARCPL</name>
<evidence type="ECO:0000313" key="2">
    <source>
        <dbReference type="EMBL" id="CAB3224675.1"/>
    </source>
</evidence>
<protein>
    <recommendedName>
        <fullName evidence="4">Cytadhesion</fullName>
    </recommendedName>
</protein>
<feature type="region of interest" description="Disordered" evidence="1">
    <location>
        <begin position="263"/>
        <end position="284"/>
    </location>
</feature>
<evidence type="ECO:0000256" key="1">
    <source>
        <dbReference type="SAM" id="MobiDB-lite"/>
    </source>
</evidence>